<sequence>MMNLQKSVQFIGTVCSGLLISLPAIPQVVMAQATTSKINPCPSIFYEEPHNNRILAPAGCPPNALTLKLMEVGIIPLPISPSSSLSSSGVDAEASSALNPNPTILNEPPYNRAERRLQTGDSTQTLPSSTPSSSVQSPQQGQNRSTMGEDSTQTLPSSTPSSSVQSPQQGQNRSTMGEDSTQTLPSSTPSSSVQSPQQGQNRSTMGENSTQTLPSSTPSSSVQSPQQGQNRSTMGENSTQTLPSSTPSSSVQSPQQGQDGTTRIALANGKANIRLMNETGAIITYQVIGDTAPRTLQGKSDITLQGLSAPVTITFQRQDAGLLMVTPKPGEEGGSLEVTLKETTNVNQDRSAMRIEPNGSVFFN</sequence>
<dbReference type="EMBL" id="JACJQU010000004">
    <property type="protein sequence ID" value="MBD2293820.1"/>
    <property type="molecule type" value="Genomic_DNA"/>
</dbReference>
<reference evidence="3" key="1">
    <citation type="journal article" date="2020" name="ISME J.">
        <title>Comparative genomics reveals insights into cyanobacterial evolution and habitat adaptation.</title>
        <authorList>
            <person name="Chen M.Y."/>
            <person name="Teng W.K."/>
            <person name="Zhao L."/>
            <person name="Hu C.X."/>
            <person name="Zhou Y.K."/>
            <person name="Han B.P."/>
            <person name="Song L.R."/>
            <person name="Shu W.S."/>
        </authorList>
    </citation>
    <scope>NUCLEOTIDE SEQUENCE [LARGE SCALE GENOMIC DNA]</scope>
    <source>
        <strain evidence="3">FACHB-251</strain>
    </source>
</reference>
<feature type="compositionally biased region" description="Low complexity" evidence="1">
    <location>
        <begin position="180"/>
        <end position="200"/>
    </location>
</feature>
<organism evidence="2 3">
    <name type="scientific">Anabaena sphaerica FACHB-251</name>
    <dbReference type="NCBI Taxonomy" id="2692883"/>
    <lineage>
        <taxon>Bacteria</taxon>
        <taxon>Bacillati</taxon>
        <taxon>Cyanobacteriota</taxon>
        <taxon>Cyanophyceae</taxon>
        <taxon>Nostocales</taxon>
        <taxon>Nostocaceae</taxon>
        <taxon>Anabaena</taxon>
    </lineage>
</organism>
<feature type="compositionally biased region" description="Low complexity" evidence="1">
    <location>
        <begin position="209"/>
        <end position="229"/>
    </location>
</feature>
<gene>
    <name evidence="2" type="ORF">H6G06_10015</name>
</gene>
<evidence type="ECO:0000313" key="2">
    <source>
        <dbReference type="EMBL" id="MBD2293820.1"/>
    </source>
</evidence>
<feature type="compositionally biased region" description="Low complexity" evidence="1">
    <location>
        <begin position="122"/>
        <end position="142"/>
    </location>
</feature>
<comment type="caution">
    <text evidence="2">The sequence shown here is derived from an EMBL/GenBank/DDBJ whole genome shotgun (WGS) entry which is preliminary data.</text>
</comment>
<feature type="compositionally biased region" description="Low complexity" evidence="1">
    <location>
        <begin position="238"/>
        <end position="258"/>
    </location>
</feature>
<evidence type="ECO:0000313" key="3">
    <source>
        <dbReference type="Proteomes" id="UP000662185"/>
    </source>
</evidence>
<accession>A0A926WFW1</accession>
<name>A0A926WFW1_9NOST</name>
<dbReference type="AlphaFoldDB" id="A0A926WFW1"/>
<protein>
    <submittedName>
        <fullName evidence="2">Uncharacterized protein</fullName>
    </submittedName>
</protein>
<proteinExistence type="predicted"/>
<dbReference type="RefSeq" id="WP_190559577.1">
    <property type="nucleotide sequence ID" value="NZ_JACJQU010000004.1"/>
</dbReference>
<feature type="region of interest" description="Disordered" evidence="1">
    <location>
        <begin position="82"/>
        <end position="259"/>
    </location>
</feature>
<evidence type="ECO:0000256" key="1">
    <source>
        <dbReference type="SAM" id="MobiDB-lite"/>
    </source>
</evidence>
<feature type="compositionally biased region" description="Low complexity" evidence="1">
    <location>
        <begin position="151"/>
        <end position="171"/>
    </location>
</feature>
<dbReference type="Proteomes" id="UP000662185">
    <property type="component" value="Unassembled WGS sequence"/>
</dbReference>
<keyword evidence="3" id="KW-1185">Reference proteome</keyword>